<protein>
    <submittedName>
        <fullName evidence="1">Proline-rich receptor-like protein kinase PERK9</fullName>
    </submittedName>
</protein>
<dbReference type="Proteomes" id="UP001140949">
    <property type="component" value="Unassembled WGS sequence"/>
</dbReference>
<evidence type="ECO:0000313" key="1">
    <source>
        <dbReference type="EMBL" id="KAJ6805033.1"/>
    </source>
</evidence>
<keyword evidence="1" id="KW-0675">Receptor</keyword>
<proteinExistence type="predicted"/>
<evidence type="ECO:0000313" key="2">
    <source>
        <dbReference type="Proteomes" id="UP001140949"/>
    </source>
</evidence>
<organism evidence="1 2">
    <name type="scientific">Iris pallida</name>
    <name type="common">Sweet iris</name>
    <dbReference type="NCBI Taxonomy" id="29817"/>
    <lineage>
        <taxon>Eukaryota</taxon>
        <taxon>Viridiplantae</taxon>
        <taxon>Streptophyta</taxon>
        <taxon>Embryophyta</taxon>
        <taxon>Tracheophyta</taxon>
        <taxon>Spermatophyta</taxon>
        <taxon>Magnoliopsida</taxon>
        <taxon>Liliopsida</taxon>
        <taxon>Asparagales</taxon>
        <taxon>Iridaceae</taxon>
        <taxon>Iridoideae</taxon>
        <taxon>Irideae</taxon>
        <taxon>Iris</taxon>
    </lineage>
</organism>
<accession>A0AAX6ELV0</accession>
<reference evidence="1" key="1">
    <citation type="journal article" date="2023" name="GigaByte">
        <title>Genome assembly of the bearded iris, Iris pallida Lam.</title>
        <authorList>
            <person name="Bruccoleri R.E."/>
            <person name="Oakeley E.J."/>
            <person name="Faust A.M.E."/>
            <person name="Altorfer M."/>
            <person name="Dessus-Babus S."/>
            <person name="Burckhardt D."/>
            <person name="Oertli M."/>
            <person name="Naumann U."/>
            <person name="Petersen F."/>
            <person name="Wong J."/>
        </authorList>
    </citation>
    <scope>NUCLEOTIDE SEQUENCE</scope>
    <source>
        <strain evidence="1">GSM-AAB239-AS_SAM_17_03QT</strain>
    </source>
</reference>
<keyword evidence="2" id="KW-1185">Reference proteome</keyword>
<keyword evidence="1" id="KW-0808">Transferase</keyword>
<comment type="caution">
    <text evidence="1">The sequence shown here is derived from an EMBL/GenBank/DDBJ whole genome shotgun (WGS) entry which is preliminary data.</text>
</comment>
<name>A0AAX6ELV0_IRIPA</name>
<keyword evidence="1" id="KW-0418">Kinase</keyword>
<dbReference type="GO" id="GO:0016301">
    <property type="term" value="F:kinase activity"/>
    <property type="evidence" value="ECO:0007669"/>
    <property type="project" value="UniProtKB-KW"/>
</dbReference>
<reference evidence="1" key="2">
    <citation type="submission" date="2023-04" db="EMBL/GenBank/DDBJ databases">
        <authorList>
            <person name="Bruccoleri R.E."/>
            <person name="Oakeley E.J."/>
            <person name="Faust A.-M."/>
            <person name="Dessus-Babus S."/>
            <person name="Altorfer M."/>
            <person name="Burckhardt D."/>
            <person name="Oertli M."/>
            <person name="Naumann U."/>
            <person name="Petersen F."/>
            <person name="Wong J."/>
        </authorList>
    </citation>
    <scope>NUCLEOTIDE SEQUENCE</scope>
    <source>
        <strain evidence="1">GSM-AAB239-AS_SAM_17_03QT</strain>
        <tissue evidence="1">Leaf</tissue>
    </source>
</reference>
<dbReference type="AlphaFoldDB" id="A0AAX6ELV0"/>
<gene>
    <name evidence="1" type="ORF">M6B38_181590</name>
</gene>
<sequence length="50" mass="5345">MAGRSRRTPDLGRLCPAIHGGRPTYVVVGTGHNKSWWGSQHDSSATVGVK</sequence>
<dbReference type="EMBL" id="JANAVB010035620">
    <property type="protein sequence ID" value="KAJ6805033.1"/>
    <property type="molecule type" value="Genomic_DNA"/>
</dbReference>